<feature type="domain" description="Glycosyltransferase 2-like" evidence="4">
    <location>
        <begin position="4"/>
        <end position="165"/>
    </location>
</feature>
<evidence type="ECO:0000313" key="6">
    <source>
        <dbReference type="Proteomes" id="UP000179129"/>
    </source>
</evidence>
<dbReference type="STRING" id="1817867.A3F83_03360"/>
<evidence type="ECO:0000256" key="3">
    <source>
        <dbReference type="ARBA" id="ARBA00022679"/>
    </source>
</evidence>
<keyword evidence="3" id="KW-0808">Transferase</keyword>
<evidence type="ECO:0000313" key="5">
    <source>
        <dbReference type="EMBL" id="OGG02635.1"/>
    </source>
</evidence>
<dbReference type="InterPro" id="IPR001173">
    <property type="entry name" value="Glyco_trans_2-like"/>
</dbReference>
<gene>
    <name evidence="5" type="ORF">A3F83_03360</name>
</gene>
<reference evidence="5 6" key="1">
    <citation type="journal article" date="2016" name="Nat. Commun.">
        <title>Thousands of microbial genomes shed light on interconnected biogeochemical processes in an aquifer system.</title>
        <authorList>
            <person name="Anantharaman K."/>
            <person name="Brown C.T."/>
            <person name="Hug L.A."/>
            <person name="Sharon I."/>
            <person name="Castelle C.J."/>
            <person name="Probst A.J."/>
            <person name="Thomas B.C."/>
            <person name="Singh A."/>
            <person name="Wilkins M.J."/>
            <person name="Karaoz U."/>
            <person name="Brodie E.L."/>
            <person name="Williams K.H."/>
            <person name="Hubbard S.S."/>
            <person name="Banfield J.F."/>
        </authorList>
    </citation>
    <scope>NUCLEOTIDE SEQUENCE [LARGE SCALE GENOMIC DNA]</scope>
</reference>
<keyword evidence="2" id="KW-0328">Glycosyltransferase</keyword>
<dbReference type="SUPFAM" id="SSF53448">
    <property type="entry name" value="Nucleotide-diphospho-sugar transferases"/>
    <property type="match status" value="1"/>
</dbReference>
<accession>A0A1F5YR94</accession>
<proteinExistence type="inferred from homology"/>
<dbReference type="Pfam" id="PF00535">
    <property type="entry name" value="Glycos_transf_2"/>
    <property type="match status" value="1"/>
</dbReference>
<evidence type="ECO:0000256" key="1">
    <source>
        <dbReference type="ARBA" id="ARBA00006739"/>
    </source>
</evidence>
<dbReference type="AlphaFoldDB" id="A0A1F5YR94"/>
<comment type="caution">
    <text evidence="5">The sequence shown here is derived from an EMBL/GenBank/DDBJ whole genome shotgun (WGS) entry which is preliminary data.</text>
</comment>
<protein>
    <recommendedName>
        <fullName evidence="4">Glycosyltransferase 2-like domain-containing protein</fullName>
    </recommendedName>
</protein>
<dbReference type="InterPro" id="IPR029044">
    <property type="entry name" value="Nucleotide-diphossugar_trans"/>
</dbReference>
<sequence length="243" mass="27517">MKLSVILPTYNESGNIVQLIEAILRAVPDKWDREIVVVDDDSPDGTYELVTRTFKDQPAVIAKKRTADRGLANSIRAGLEMATGDQLLVMDTDFTHDPVEIPKMLHLAEYFDIVSGSRFCAGGSMSSTRHYLASMSYNLILRLILRTQIQDNLGGYFTIKRQDLDNLPFDAIFHGYGDYFFRLLHCAEKKGLSIIEIPAHYHSRKAGKSKSSFFRLLFSYSLAVIRFKLSFPGIDAAKKNDRR</sequence>
<name>A0A1F5YR94_9BACT</name>
<dbReference type="GO" id="GO:0004582">
    <property type="term" value="F:dolichyl-phosphate beta-D-mannosyltransferase activity"/>
    <property type="evidence" value="ECO:0007669"/>
    <property type="project" value="InterPro"/>
</dbReference>
<evidence type="ECO:0000256" key="2">
    <source>
        <dbReference type="ARBA" id="ARBA00022676"/>
    </source>
</evidence>
<evidence type="ECO:0000259" key="4">
    <source>
        <dbReference type="Pfam" id="PF00535"/>
    </source>
</evidence>
<dbReference type="PANTHER" id="PTHR43398:SF1">
    <property type="entry name" value="DOLICHOL-PHOSPHATE MANNOSYLTRANSFERASE SUBUNIT 1"/>
    <property type="match status" value="1"/>
</dbReference>
<organism evidence="5 6">
    <name type="scientific">Candidatus Glassbacteria bacterium RIFCSPLOWO2_12_FULL_58_11</name>
    <dbReference type="NCBI Taxonomy" id="1817867"/>
    <lineage>
        <taxon>Bacteria</taxon>
        <taxon>Candidatus Glassiibacteriota</taxon>
    </lineage>
</organism>
<dbReference type="Proteomes" id="UP000179129">
    <property type="component" value="Unassembled WGS sequence"/>
</dbReference>
<dbReference type="InterPro" id="IPR039528">
    <property type="entry name" value="DPM1-like"/>
</dbReference>
<comment type="similarity">
    <text evidence="1">Belongs to the glycosyltransferase 2 family.</text>
</comment>
<dbReference type="PANTHER" id="PTHR43398">
    <property type="entry name" value="DOLICHOL-PHOSPHATE MANNOSYLTRANSFERASE SUBUNIT 1"/>
    <property type="match status" value="1"/>
</dbReference>
<dbReference type="Gene3D" id="3.90.550.10">
    <property type="entry name" value="Spore Coat Polysaccharide Biosynthesis Protein SpsA, Chain A"/>
    <property type="match status" value="1"/>
</dbReference>
<dbReference type="EMBL" id="MFIX01000180">
    <property type="protein sequence ID" value="OGG02635.1"/>
    <property type="molecule type" value="Genomic_DNA"/>
</dbReference>